<feature type="transmembrane region" description="Helical" evidence="1">
    <location>
        <begin position="868"/>
        <end position="887"/>
    </location>
</feature>
<dbReference type="EMBL" id="CP000660">
    <property type="protein sequence ID" value="ABP49734.1"/>
    <property type="molecule type" value="Genomic_DNA"/>
</dbReference>
<dbReference type="Gene3D" id="2.130.10.10">
    <property type="entry name" value="YVTN repeat-like/Quinoprotein amine dehydrogenase"/>
    <property type="match status" value="1"/>
</dbReference>
<keyword evidence="1" id="KW-0812">Transmembrane</keyword>
<name>A4WH67_PYRAR</name>
<dbReference type="InterPro" id="IPR011047">
    <property type="entry name" value="Quinoprotein_ADH-like_sf"/>
</dbReference>
<keyword evidence="1" id="KW-1133">Transmembrane helix</keyword>
<evidence type="ECO:0000313" key="3">
    <source>
        <dbReference type="Proteomes" id="UP000001567"/>
    </source>
</evidence>
<evidence type="ECO:0000313" key="2">
    <source>
        <dbReference type="EMBL" id="ABP49734.1"/>
    </source>
</evidence>
<evidence type="ECO:0000256" key="1">
    <source>
        <dbReference type="SAM" id="Phobius"/>
    </source>
</evidence>
<dbReference type="SUPFAM" id="SSF50998">
    <property type="entry name" value="Quinoprotein alcohol dehydrogenase-like"/>
    <property type="match status" value="1"/>
</dbReference>
<dbReference type="AlphaFoldDB" id="A4WH67"/>
<dbReference type="KEGG" id="pas:Pars_0119"/>
<protein>
    <submittedName>
        <fullName evidence="2">Uncharacterized protein</fullName>
    </submittedName>
</protein>
<gene>
    <name evidence="2" type="ordered locus">Pars_0119</name>
</gene>
<keyword evidence="1" id="KW-0472">Membrane</keyword>
<dbReference type="HOGENOM" id="CLU_343767_0_0_2"/>
<sequence>MLVMRLWVILLVSALAFAYVLPTESLDSFYWARPGSAGAVGLDGRAIWSQQAVSPLIATDRAGRCVAVANRLYVYDVYAQRETVTLSFPVNIRLSPELIDAMAQYGVRLPETVTVTMNLTLSLPPLVLASVYKTTIVSLHTPYGYPVWAVGLGPKANVTAVATDCQFVVAGTAAGELYVLRDGRVVQRLSLGTWAITVAYIYGGVAYVGTYGGGIYSVDVVSGKVASVASCDGPVYGLYPDAVGNPVALCFVKRERPYLYVHPYGLTIADPILVTYGLDTPRLASAASQDGRWLFVGVGNELVAIRDGKLAWRATLPAKASAVAASWNGSVVAVGTQAGHFYLFKDGVPVVRTDPISTQLLLRALAGNYTGNLTAQQVAAAVKPVTSVAVSFDGQVVAVEYWDAVSVLHTARLPYVVEAPEDCLPLETAVYAPGSDIGYIYPLKRSGVLYVPYGEVVVLPLYRYMGDVRCKPERNFTLTIFGDVAEPLVFRYVKQYRVYKQPADLVKGPDWASGPATFTADLSPRLQVQIAVESAPAPADVLARLRNTAAGLVRAVFDTWEVDGRPTGAGFPYVAVDVQKPVVVKAVYRVEAPAVVSEGDYGINLVDAVVYDAFGNIVDVGRSPKFSAYPVNVVARYKPSYLMSTSAWATVNGTSKTYAEYMTKAVFRAEPVVDLRNGTRYVFVKWAEIEDTNTVLVETVTGPLRRTPVYVRQHRVVVAPPAQVEGNITWVDAGKTIRITIPSVISEQAGVRVAFKNWVINGVPNATARSTTLTIRVDRPLNITYQTKKQYQVSLTTRYGSAPPTMWVDEGNALGVVPTPADVWSPPPLRFVFAGWRDVATGVVYNYPQMPYVYGPATYEAVWSLDPLPLVAIGGAAGVAVFLVWFLRRRRLRMMMAEIAE</sequence>
<reference evidence="2 3" key="1">
    <citation type="submission" date="2007-04" db="EMBL/GenBank/DDBJ databases">
        <title>Complete sequence of Pyrobaculum arsenaticum DSM 13514.</title>
        <authorList>
            <consortium name="US DOE Joint Genome Institute"/>
            <person name="Copeland A."/>
            <person name="Lucas S."/>
            <person name="Lapidus A."/>
            <person name="Barry K."/>
            <person name="Glavina del Rio T."/>
            <person name="Dalin E."/>
            <person name="Tice H."/>
            <person name="Pitluck S."/>
            <person name="Chain P."/>
            <person name="Malfatti S."/>
            <person name="Shin M."/>
            <person name="Vergez L."/>
            <person name="Schmutz J."/>
            <person name="Larimer F."/>
            <person name="Land M."/>
            <person name="Hauser L."/>
            <person name="Kyrpides N."/>
            <person name="Mikhailova N."/>
            <person name="Cozen A.E."/>
            <person name="Fitz-Gibbon S.T."/>
            <person name="House C.H."/>
            <person name="Saltikov C."/>
            <person name="Lowe T.M."/>
            <person name="Richardson P."/>
        </authorList>
    </citation>
    <scope>NUCLEOTIDE SEQUENCE [LARGE SCALE GENOMIC DNA]</scope>
    <source>
        <strain evidence="3">ATCC 700994 / DSM 13514 / JCM 11321 / PZ6</strain>
    </source>
</reference>
<dbReference type="InterPro" id="IPR015943">
    <property type="entry name" value="WD40/YVTN_repeat-like_dom_sf"/>
</dbReference>
<proteinExistence type="predicted"/>
<organism evidence="2 3">
    <name type="scientific">Pyrobaculum arsenaticum (strain DSM 13514 / JCM 11321 / PZ6)</name>
    <dbReference type="NCBI Taxonomy" id="340102"/>
    <lineage>
        <taxon>Archaea</taxon>
        <taxon>Thermoproteota</taxon>
        <taxon>Thermoprotei</taxon>
        <taxon>Thermoproteales</taxon>
        <taxon>Thermoproteaceae</taxon>
        <taxon>Pyrobaculum</taxon>
    </lineage>
</organism>
<accession>A4WH67</accession>
<dbReference type="STRING" id="340102.Pars_0119"/>
<dbReference type="Proteomes" id="UP000001567">
    <property type="component" value="Chromosome"/>
</dbReference>